<name>A0ABP0PQU7_9DINO</name>
<feature type="non-terminal residue" evidence="1">
    <location>
        <position position="284"/>
    </location>
</feature>
<organism evidence="1 2">
    <name type="scientific">Durusdinium trenchii</name>
    <dbReference type="NCBI Taxonomy" id="1381693"/>
    <lineage>
        <taxon>Eukaryota</taxon>
        <taxon>Sar</taxon>
        <taxon>Alveolata</taxon>
        <taxon>Dinophyceae</taxon>
        <taxon>Suessiales</taxon>
        <taxon>Symbiodiniaceae</taxon>
        <taxon>Durusdinium</taxon>
    </lineage>
</organism>
<dbReference type="Proteomes" id="UP001642484">
    <property type="component" value="Unassembled WGS sequence"/>
</dbReference>
<gene>
    <name evidence="1" type="ORF">CCMP2556_LOCUS38404</name>
</gene>
<protein>
    <submittedName>
        <fullName evidence="1">Uncharacterized protein</fullName>
    </submittedName>
</protein>
<evidence type="ECO:0000313" key="2">
    <source>
        <dbReference type="Proteomes" id="UP001642484"/>
    </source>
</evidence>
<proteinExistence type="predicted"/>
<sequence>MGTVIFCQTVLTFQEACLDPKQADSEKDPADQRLHRGLTLRVDLERVNERFGLAKQGPKSRFEFVSGTSIKCPEAFLRLTTCLDAKGLAWIKKRVEPGKDFDVNEFLREAKTVIHAPTTLLDSCINTCSLSMDLKDLEQMKIASNFGDLIGIMPHYAKVSSINRSLMNDISAEKLGACEAFQHQVEEKLTEHVDYFSGISEQLERLNNKYKLVKSSAATWAMQDVMWMFQENEDTDSDVTLMSEHRTELSEFSKVAEKILSIKGGTTAFDLLAGKMKDLSNRAK</sequence>
<accession>A0ABP0PQU7</accession>
<evidence type="ECO:0000313" key="1">
    <source>
        <dbReference type="EMBL" id="CAK9077947.1"/>
    </source>
</evidence>
<reference evidence="1 2" key="1">
    <citation type="submission" date="2024-02" db="EMBL/GenBank/DDBJ databases">
        <authorList>
            <person name="Chen Y."/>
            <person name="Shah S."/>
            <person name="Dougan E. K."/>
            <person name="Thang M."/>
            <person name="Chan C."/>
        </authorList>
    </citation>
    <scope>NUCLEOTIDE SEQUENCE [LARGE SCALE GENOMIC DNA]</scope>
</reference>
<dbReference type="EMBL" id="CAXAMN010023477">
    <property type="protein sequence ID" value="CAK9077947.1"/>
    <property type="molecule type" value="Genomic_DNA"/>
</dbReference>
<comment type="caution">
    <text evidence="1">The sequence shown here is derived from an EMBL/GenBank/DDBJ whole genome shotgun (WGS) entry which is preliminary data.</text>
</comment>
<keyword evidence="2" id="KW-1185">Reference proteome</keyword>